<dbReference type="InterPro" id="IPR019004">
    <property type="entry name" value="YqeY/Aim41"/>
</dbReference>
<dbReference type="RefSeq" id="WP_062534759.1">
    <property type="nucleotide sequence ID" value="NZ_CP012678.1"/>
</dbReference>
<dbReference type="AlphaFoldDB" id="A0A0M4T825"/>
<dbReference type="PANTHER" id="PTHR28055:SF1">
    <property type="entry name" value="ALTERED INHERITANCE OF MITOCHONDRIA PROTEIN 41, MITOCHONDRIAL"/>
    <property type="match status" value="1"/>
</dbReference>
<proteinExistence type="predicted"/>
<dbReference type="OrthoDB" id="9788127at2"/>
<dbReference type="PANTHER" id="PTHR28055">
    <property type="entry name" value="ALTERED INHERITANCE OF MITOCHONDRIA PROTEIN 41, MITOCHONDRIAL"/>
    <property type="match status" value="1"/>
</dbReference>
<dbReference type="KEGG" id="pur:AOC03_07595"/>
<sequence length="149" mass="16594">MNPLKQSLADDIITSMKAHNIERVKVLRNVQAVIKQIEIDRQTVLDDADVLEVLQKQLKQRHESLTIFTENNRDDLAVKEQFEIDIINEFMPKQMDDAELAALVNAEIAAQGATSMRDMGGVMGVLKTKTAGRADPAIISKLVRQALQG</sequence>
<dbReference type="Pfam" id="PF09424">
    <property type="entry name" value="YqeY"/>
    <property type="match status" value="1"/>
</dbReference>
<dbReference type="GO" id="GO:0016884">
    <property type="term" value="F:carbon-nitrogen ligase activity, with glutamine as amido-N-donor"/>
    <property type="evidence" value="ECO:0007669"/>
    <property type="project" value="InterPro"/>
</dbReference>
<gene>
    <name evidence="1" type="ORF">AOC03_07595</name>
</gene>
<name>A0A0M4T825_9GAMM</name>
<dbReference type="Proteomes" id="UP000059847">
    <property type="component" value="Chromosome"/>
</dbReference>
<dbReference type="InterPro" id="IPR042184">
    <property type="entry name" value="YqeY/Aim41_N"/>
</dbReference>
<accession>A0A0M4T825</accession>
<dbReference type="GO" id="GO:0016740">
    <property type="term" value="F:transferase activity"/>
    <property type="evidence" value="ECO:0007669"/>
    <property type="project" value="UniProtKB-KW"/>
</dbReference>
<dbReference type="InterPro" id="IPR023168">
    <property type="entry name" value="GatB_Yqey_C_2"/>
</dbReference>
<dbReference type="EMBL" id="CP012678">
    <property type="protein sequence ID" value="ALF59921.1"/>
    <property type="molecule type" value="Genomic_DNA"/>
</dbReference>
<evidence type="ECO:0000313" key="2">
    <source>
        <dbReference type="Proteomes" id="UP000059847"/>
    </source>
</evidence>
<dbReference type="SUPFAM" id="SSF89095">
    <property type="entry name" value="GatB/YqeY motif"/>
    <property type="match status" value="1"/>
</dbReference>
<dbReference type="Gene3D" id="1.10.10.410">
    <property type="match status" value="1"/>
</dbReference>
<protein>
    <submittedName>
        <fullName evidence="1">Glutamyl-tRNA amidotransferase</fullName>
    </submittedName>
</protein>
<dbReference type="Gene3D" id="1.10.1510.10">
    <property type="entry name" value="Uncharacterised protein YqeY/AIM41 PF09424, N-terminal domain"/>
    <property type="match status" value="1"/>
</dbReference>
<keyword evidence="1" id="KW-0808">Transferase</keyword>
<organism evidence="1 2">
    <name type="scientific">Psychrobacter urativorans</name>
    <dbReference type="NCBI Taxonomy" id="45610"/>
    <lineage>
        <taxon>Bacteria</taxon>
        <taxon>Pseudomonadati</taxon>
        <taxon>Pseudomonadota</taxon>
        <taxon>Gammaproteobacteria</taxon>
        <taxon>Moraxellales</taxon>
        <taxon>Moraxellaceae</taxon>
        <taxon>Psychrobacter</taxon>
    </lineage>
</organism>
<dbReference type="STRING" id="45610.AOC03_07595"/>
<reference evidence="1 2" key="1">
    <citation type="submission" date="2015-09" db="EMBL/GenBank/DDBJ databases">
        <title>Complete genome of Psychrobacter urativorans R10.10B.</title>
        <authorList>
            <person name="See-Too W.S."/>
            <person name="Chan K.G."/>
        </authorList>
    </citation>
    <scope>NUCLEOTIDE SEQUENCE [LARGE SCALE GENOMIC DNA]</scope>
    <source>
        <strain evidence="1 2">R10.10B</strain>
    </source>
</reference>
<keyword evidence="2" id="KW-1185">Reference proteome</keyword>
<evidence type="ECO:0000313" key="1">
    <source>
        <dbReference type="EMBL" id="ALF59921.1"/>
    </source>
</evidence>
<dbReference type="InterPro" id="IPR003789">
    <property type="entry name" value="Asn/Gln_tRNA_amidoTrase-B-like"/>
</dbReference>